<evidence type="ECO:0000313" key="3">
    <source>
        <dbReference type="Proteomes" id="UP000772434"/>
    </source>
</evidence>
<protein>
    <recommendedName>
        <fullName evidence="4">Secreted protein</fullName>
    </recommendedName>
</protein>
<keyword evidence="1" id="KW-0732">Signal</keyword>
<keyword evidence="3" id="KW-1185">Reference proteome</keyword>
<feature type="chain" id="PRO_5040364071" description="Secreted protein" evidence="1">
    <location>
        <begin position="31"/>
        <end position="76"/>
    </location>
</feature>
<gene>
    <name evidence="2" type="ORF">BDP27DRAFT_1343169</name>
</gene>
<feature type="signal peptide" evidence="1">
    <location>
        <begin position="1"/>
        <end position="30"/>
    </location>
</feature>
<reference evidence="2" key="1">
    <citation type="submission" date="2020-11" db="EMBL/GenBank/DDBJ databases">
        <authorList>
            <consortium name="DOE Joint Genome Institute"/>
            <person name="Ahrendt S."/>
            <person name="Riley R."/>
            <person name="Andreopoulos W."/>
            <person name="Labutti K."/>
            <person name="Pangilinan J."/>
            <person name="Ruiz-Duenas F.J."/>
            <person name="Barrasa J.M."/>
            <person name="Sanchez-Garcia M."/>
            <person name="Camarero S."/>
            <person name="Miyauchi S."/>
            <person name="Serrano A."/>
            <person name="Linde D."/>
            <person name="Babiker R."/>
            <person name="Drula E."/>
            <person name="Ayuso-Fernandez I."/>
            <person name="Pacheco R."/>
            <person name="Padilla G."/>
            <person name="Ferreira P."/>
            <person name="Barriuso J."/>
            <person name="Kellner H."/>
            <person name="Castanera R."/>
            <person name="Alfaro M."/>
            <person name="Ramirez L."/>
            <person name="Pisabarro A.G."/>
            <person name="Kuo A."/>
            <person name="Tritt A."/>
            <person name="Lipzen A."/>
            <person name="He G."/>
            <person name="Yan M."/>
            <person name="Ng V."/>
            <person name="Cullen D."/>
            <person name="Martin F."/>
            <person name="Rosso M.-N."/>
            <person name="Henrissat B."/>
            <person name="Hibbett D."/>
            <person name="Martinez A.T."/>
            <person name="Grigoriev I.V."/>
        </authorList>
    </citation>
    <scope>NUCLEOTIDE SEQUENCE</scope>
    <source>
        <strain evidence="2">AH 40177</strain>
    </source>
</reference>
<organism evidence="2 3">
    <name type="scientific">Rhodocollybia butyracea</name>
    <dbReference type="NCBI Taxonomy" id="206335"/>
    <lineage>
        <taxon>Eukaryota</taxon>
        <taxon>Fungi</taxon>
        <taxon>Dikarya</taxon>
        <taxon>Basidiomycota</taxon>
        <taxon>Agaricomycotina</taxon>
        <taxon>Agaricomycetes</taxon>
        <taxon>Agaricomycetidae</taxon>
        <taxon>Agaricales</taxon>
        <taxon>Marasmiineae</taxon>
        <taxon>Omphalotaceae</taxon>
        <taxon>Rhodocollybia</taxon>
    </lineage>
</organism>
<evidence type="ECO:0000313" key="2">
    <source>
        <dbReference type="EMBL" id="KAF9058636.1"/>
    </source>
</evidence>
<evidence type="ECO:0008006" key="4">
    <source>
        <dbReference type="Google" id="ProtNLM"/>
    </source>
</evidence>
<name>A0A9P5TXC9_9AGAR</name>
<dbReference type="Proteomes" id="UP000772434">
    <property type="component" value="Unassembled WGS sequence"/>
</dbReference>
<proteinExistence type="predicted"/>
<accession>A0A9P5TXC9</accession>
<comment type="caution">
    <text evidence="2">The sequence shown here is derived from an EMBL/GenBank/DDBJ whole genome shotgun (WGS) entry which is preliminary data.</text>
</comment>
<evidence type="ECO:0000256" key="1">
    <source>
        <dbReference type="SAM" id="SignalP"/>
    </source>
</evidence>
<sequence>MTVPRVFQSPLSYTFTIGLIFQLLLRSCATVACGGSGEREAKAARTLRGEKFAGYGRWVLVCTEQVHGRSAELVHS</sequence>
<dbReference type="AlphaFoldDB" id="A0A9P5TXC9"/>
<dbReference type="EMBL" id="JADNRY010000360">
    <property type="protein sequence ID" value="KAF9058636.1"/>
    <property type="molecule type" value="Genomic_DNA"/>
</dbReference>